<dbReference type="GO" id="GO:0004663">
    <property type="term" value="F:Rab geranylgeranyltransferase activity"/>
    <property type="evidence" value="ECO:0007669"/>
    <property type="project" value="UniProtKB-UniRule"/>
</dbReference>
<dbReference type="GO" id="GO:0097354">
    <property type="term" value="P:prenylation"/>
    <property type="evidence" value="ECO:0007669"/>
    <property type="project" value="UniProtKB-UniRule"/>
</dbReference>
<dbReference type="STRING" id="655863.F0XV40"/>
<dbReference type="OrthoDB" id="1658at2759"/>
<evidence type="ECO:0000256" key="1">
    <source>
        <dbReference type="ARBA" id="ARBA00006734"/>
    </source>
</evidence>
<sequence>MASHGVARGPRTRTDDQKRQDAERIKTYRELEDQLRLSDGHGTDAFQLTTKLLRLNPEYYTIWNVRRRCLISGSLSRWPSGSPSSEVFSSLSPSRAILLSSGGSLSTSSAATPPSRLSTGETSGESSEGAEVGEEGGASKVTSRAADHANDARIITAELQFTIPLLMEFPKCYWIWSYRLWVLQQAVQRLEAQTARRIWEDELALDSKMLTKDRRNFHAWGYRRQVVEQLESPALSPAGAGGPPTSLVEAEFAYTTKMVHMDLSNFSAWHSRSKLIPRLLEERQADDLARTHFLDSELGIVREALNVGPEDQSLWFYHQFLMSNLIDYIGRPTITPHFSHKERMTYVVRELDDIKDLLLDYDDIKWIYEALLEYTIAVAKMEERPLAENEIIEARAWLAKLRELDPMRGGRWDDLEAEYILRRRRPFAEDGLDI</sequence>
<dbReference type="PANTHER" id="PTHR11129">
    <property type="entry name" value="PROTEIN FARNESYLTRANSFERASE ALPHA SUBUNIT/RAB GERANYLGERANYL TRANSFERASE ALPHA SUBUNIT"/>
    <property type="match status" value="1"/>
</dbReference>
<dbReference type="InterPro" id="IPR002088">
    <property type="entry name" value="Prenyl_trans_a"/>
</dbReference>
<dbReference type="PANTHER" id="PTHR11129:SF2">
    <property type="entry name" value="GERANYLGERANYL TRANSFERASE TYPE-2 SUBUNIT ALPHA"/>
    <property type="match status" value="1"/>
</dbReference>
<gene>
    <name evidence="8" type="ORF">CMQ_4842</name>
</gene>
<reference evidence="8 9" key="1">
    <citation type="journal article" date="2011" name="Proc. Natl. Acad. Sci. U.S.A.">
        <title>Genome and transcriptome analyses of the mountain pine beetle-fungal symbiont Grosmannia clavigera, a lodgepole pine pathogen.</title>
        <authorList>
            <person name="DiGuistini S."/>
            <person name="Wang Y."/>
            <person name="Liao N.Y."/>
            <person name="Taylor G."/>
            <person name="Tanguay P."/>
            <person name="Feau N."/>
            <person name="Henrissat B."/>
            <person name="Chan S.K."/>
            <person name="Hesse-Orce U."/>
            <person name="Alamouti S.M."/>
            <person name="Tsui C.K.M."/>
            <person name="Docking R.T."/>
            <person name="Levasseur A."/>
            <person name="Haridas S."/>
            <person name="Robertson G."/>
            <person name="Birol I."/>
            <person name="Holt R.A."/>
            <person name="Marra M.A."/>
            <person name="Hamelin R.C."/>
            <person name="Hirst M."/>
            <person name="Jones S.J.M."/>
            <person name="Bohlmann J."/>
            <person name="Breuil C."/>
        </authorList>
    </citation>
    <scope>NUCLEOTIDE SEQUENCE [LARGE SCALE GENOMIC DNA]</scope>
    <source>
        <strain evidence="9">kw1407 / UAMH 11150</strain>
    </source>
</reference>
<dbReference type="Proteomes" id="UP000007796">
    <property type="component" value="Unassembled WGS sequence"/>
</dbReference>
<feature type="region of interest" description="Disordered" evidence="7">
    <location>
        <begin position="1"/>
        <end position="21"/>
    </location>
</feature>
<dbReference type="eggNOG" id="KOG0529">
    <property type="taxonomic scope" value="Eukaryota"/>
</dbReference>
<dbReference type="FunCoup" id="F0XV40">
    <property type="interactions" value="82"/>
</dbReference>
<evidence type="ECO:0000256" key="4">
    <source>
        <dbReference type="ARBA" id="ARBA00022737"/>
    </source>
</evidence>
<keyword evidence="3 6" id="KW-0808">Transferase</keyword>
<dbReference type="EC" id="2.5.1.60" evidence="6"/>
<protein>
    <recommendedName>
        <fullName evidence="6">Geranylgeranyl transferase type-2 subunit alpha</fullName>
        <ecNumber evidence="6">2.5.1.60</ecNumber>
    </recommendedName>
    <alternativeName>
        <fullName evidence="6">Geranylgeranyl transferase type II subunit alpha</fullName>
    </alternativeName>
</protein>
<comment type="similarity">
    <text evidence="1 6">Belongs to the protein prenyltransferase subunit alpha family.</text>
</comment>
<keyword evidence="4" id="KW-0677">Repeat</keyword>
<dbReference type="RefSeq" id="XP_014168473.1">
    <property type="nucleotide sequence ID" value="XM_014312998.1"/>
</dbReference>
<feature type="region of interest" description="Disordered" evidence="7">
    <location>
        <begin position="103"/>
        <end position="144"/>
    </location>
</feature>
<evidence type="ECO:0000256" key="3">
    <source>
        <dbReference type="ARBA" id="ARBA00022679"/>
    </source>
</evidence>
<comment type="catalytic activity">
    <reaction evidence="5 6">
        <text>geranylgeranyl diphosphate + L-cysteinyl-[protein] = S-geranylgeranyl-L-cysteinyl-[protein] + diphosphate</text>
        <dbReference type="Rhea" id="RHEA:21240"/>
        <dbReference type="Rhea" id="RHEA-COMP:10131"/>
        <dbReference type="Rhea" id="RHEA-COMP:11537"/>
        <dbReference type="ChEBI" id="CHEBI:29950"/>
        <dbReference type="ChEBI" id="CHEBI:33019"/>
        <dbReference type="ChEBI" id="CHEBI:57533"/>
        <dbReference type="ChEBI" id="CHEBI:86021"/>
        <dbReference type="EC" id="2.5.1.60"/>
    </reaction>
</comment>
<evidence type="ECO:0000256" key="2">
    <source>
        <dbReference type="ARBA" id="ARBA00022602"/>
    </source>
</evidence>
<dbReference type="Gene3D" id="1.25.40.120">
    <property type="entry name" value="Protein prenylyltransferase"/>
    <property type="match status" value="2"/>
</dbReference>
<evidence type="ECO:0000313" key="8">
    <source>
        <dbReference type="EMBL" id="EFW98990.1"/>
    </source>
</evidence>
<dbReference type="InParanoid" id="F0XV40"/>
<accession>F0XV40</accession>
<evidence type="ECO:0000256" key="5">
    <source>
        <dbReference type="ARBA" id="ARBA00047658"/>
    </source>
</evidence>
<dbReference type="SUPFAM" id="SSF48439">
    <property type="entry name" value="Protein prenylyltransferase"/>
    <property type="match status" value="1"/>
</dbReference>
<dbReference type="GeneID" id="25978098"/>
<evidence type="ECO:0000313" key="9">
    <source>
        <dbReference type="Proteomes" id="UP000007796"/>
    </source>
</evidence>
<dbReference type="Pfam" id="PF01239">
    <property type="entry name" value="PPTA"/>
    <property type="match status" value="4"/>
</dbReference>
<dbReference type="EMBL" id="GL630006">
    <property type="protein sequence ID" value="EFW98990.1"/>
    <property type="molecule type" value="Genomic_DNA"/>
</dbReference>
<name>F0XV40_GROCL</name>
<keyword evidence="2 6" id="KW-0637">Prenyltransferase</keyword>
<organism evidence="9">
    <name type="scientific">Grosmannia clavigera (strain kw1407 / UAMH 11150)</name>
    <name type="common">Blue stain fungus</name>
    <name type="synonym">Graphiocladiella clavigera</name>
    <dbReference type="NCBI Taxonomy" id="655863"/>
    <lineage>
        <taxon>Eukaryota</taxon>
        <taxon>Fungi</taxon>
        <taxon>Dikarya</taxon>
        <taxon>Ascomycota</taxon>
        <taxon>Pezizomycotina</taxon>
        <taxon>Sordariomycetes</taxon>
        <taxon>Sordariomycetidae</taxon>
        <taxon>Ophiostomatales</taxon>
        <taxon>Ophiostomataceae</taxon>
        <taxon>Leptographium</taxon>
    </lineage>
</organism>
<dbReference type="PROSITE" id="PS51147">
    <property type="entry name" value="PFTA"/>
    <property type="match status" value="4"/>
</dbReference>
<evidence type="ECO:0000256" key="6">
    <source>
        <dbReference type="RuleBase" id="RU367120"/>
    </source>
</evidence>
<dbReference type="AlphaFoldDB" id="F0XV40"/>
<proteinExistence type="inferred from homology"/>
<evidence type="ECO:0000256" key="7">
    <source>
        <dbReference type="SAM" id="MobiDB-lite"/>
    </source>
</evidence>
<feature type="compositionally biased region" description="Basic and acidic residues" evidence="7">
    <location>
        <begin position="12"/>
        <end position="21"/>
    </location>
</feature>
<comment type="function">
    <text evidence="6">Catalyzes the transfer of a geranyl-geranyl moiety from geranyl-geranyl pyrophosphate to cysteines occuring in specific C-terminal amino acid sequences.</text>
</comment>
<keyword evidence="9" id="KW-1185">Reference proteome</keyword>
<dbReference type="HOGENOM" id="CLU_031996_2_0_1"/>
<dbReference type="GO" id="GO:0005968">
    <property type="term" value="C:Rab-protein geranylgeranyltransferase complex"/>
    <property type="evidence" value="ECO:0007669"/>
    <property type="project" value="TreeGrafter"/>
</dbReference>
<feature type="compositionally biased region" description="Low complexity" evidence="7">
    <location>
        <begin position="103"/>
        <end position="130"/>
    </location>
</feature>